<evidence type="ECO:0000313" key="1">
    <source>
        <dbReference type="EMBL" id="MBL1377492.1"/>
    </source>
</evidence>
<keyword evidence="2" id="KW-1185">Reference proteome</keyword>
<dbReference type="Proteomes" id="UP000638570">
    <property type="component" value="Unassembled WGS sequence"/>
</dbReference>
<name>A0ABS1QSH4_9GAMM</name>
<keyword evidence="1" id="KW-0969">Cilium</keyword>
<organism evidence="1 2">
    <name type="scientific">Zobellella iuensis</name>
    <dbReference type="NCBI Taxonomy" id="2803811"/>
    <lineage>
        <taxon>Bacteria</taxon>
        <taxon>Pseudomonadati</taxon>
        <taxon>Pseudomonadota</taxon>
        <taxon>Gammaproteobacteria</taxon>
        <taxon>Aeromonadales</taxon>
        <taxon>Aeromonadaceae</taxon>
        <taxon>Zobellella</taxon>
    </lineage>
</organism>
<proteinExistence type="predicted"/>
<comment type="caution">
    <text evidence="1">The sequence shown here is derived from an EMBL/GenBank/DDBJ whole genome shotgun (WGS) entry which is preliminary data.</text>
</comment>
<dbReference type="EMBL" id="JAERTZ010000019">
    <property type="protein sequence ID" value="MBL1377492.1"/>
    <property type="molecule type" value="Genomic_DNA"/>
</dbReference>
<sequence>MNIQSAFSAGLQGYQRAADGVTEASVNISRQNLNQVANRSDSAPEVNPDQFVDASQQPVTDSLIQLKLDELHAQANANSIRTADEVLGTLIDIRV</sequence>
<keyword evidence="1" id="KW-0282">Flagellum</keyword>
<evidence type="ECO:0000313" key="2">
    <source>
        <dbReference type="Proteomes" id="UP000638570"/>
    </source>
</evidence>
<gene>
    <name evidence="1" type="ORF">JKV55_09130</name>
</gene>
<dbReference type="RefSeq" id="WP_202084436.1">
    <property type="nucleotide sequence ID" value="NZ_JAERTZ010000019.1"/>
</dbReference>
<accession>A0ABS1QSH4</accession>
<protein>
    <submittedName>
        <fullName evidence="1">Flagellar biosynthesis protein FlgE</fullName>
    </submittedName>
</protein>
<keyword evidence="1" id="KW-0966">Cell projection</keyword>
<reference evidence="2" key="1">
    <citation type="submission" date="2021-01" db="EMBL/GenBank/DDBJ databases">
        <title>Genome public.</title>
        <authorList>
            <person name="Liu C."/>
            <person name="Sun Q."/>
        </authorList>
    </citation>
    <scope>NUCLEOTIDE SEQUENCE [LARGE SCALE GENOMIC DNA]</scope>
    <source>
        <strain evidence="2">CGMCC 1.18722</strain>
    </source>
</reference>